<dbReference type="RefSeq" id="WP_011711230.1">
    <property type="nucleotide sequence ID" value="NZ_BMIX01000002.1"/>
</dbReference>
<name>A0ABQ1WGG4_9FLAO</name>
<sequence>MKQKTAIILGATGLTGSILLKKLLNDDRYRKIKVFARNHVQQKHEKIEEYLIDLFELEKVADLFTADEVYCCVGSTQKKTPDNDTYRMVDFGIPATAAKLSSRNKINTFQVISAMGADEKSRFFYNRIKGEMEGAVLEQQISNTYILQPSLIGGNRKESRPFEFIWKKIMSIGDNLLVGSLKKYRTIHPEIIADAMIYLANNDYRSGTIPSDEIKNIAEKR</sequence>
<comment type="caution">
    <text evidence="2">The sequence shown here is derived from an EMBL/GenBank/DDBJ whole genome shotgun (WGS) entry which is preliminary data.</text>
</comment>
<organism evidence="2 3">
    <name type="scientific">Christiangramia forsetii</name>
    <dbReference type="NCBI Taxonomy" id="411153"/>
    <lineage>
        <taxon>Bacteria</taxon>
        <taxon>Pseudomonadati</taxon>
        <taxon>Bacteroidota</taxon>
        <taxon>Flavobacteriia</taxon>
        <taxon>Flavobacteriales</taxon>
        <taxon>Flavobacteriaceae</taxon>
        <taxon>Christiangramia</taxon>
    </lineage>
</organism>
<dbReference type="Proteomes" id="UP000605733">
    <property type="component" value="Unassembled WGS sequence"/>
</dbReference>
<evidence type="ECO:0000313" key="2">
    <source>
        <dbReference type="EMBL" id="GGG29595.1"/>
    </source>
</evidence>
<accession>A0ABQ1WGG4</accession>
<dbReference type="InterPro" id="IPR016040">
    <property type="entry name" value="NAD(P)-bd_dom"/>
</dbReference>
<evidence type="ECO:0000313" key="3">
    <source>
        <dbReference type="Proteomes" id="UP000605733"/>
    </source>
</evidence>
<dbReference type="Pfam" id="PF13460">
    <property type="entry name" value="NAD_binding_10"/>
    <property type="match status" value="1"/>
</dbReference>
<dbReference type="InterPro" id="IPR036291">
    <property type="entry name" value="NAD(P)-bd_dom_sf"/>
</dbReference>
<protein>
    <submittedName>
        <fullName evidence="2">Nucleoside-diphosphate sugar epimerase</fullName>
    </submittedName>
</protein>
<proteinExistence type="predicted"/>
<keyword evidence="3" id="KW-1185">Reference proteome</keyword>
<reference evidence="3" key="1">
    <citation type="journal article" date="2019" name="Int. J. Syst. Evol. Microbiol.">
        <title>The Global Catalogue of Microorganisms (GCM) 10K type strain sequencing project: providing services to taxonomists for standard genome sequencing and annotation.</title>
        <authorList>
            <consortium name="The Broad Institute Genomics Platform"/>
            <consortium name="The Broad Institute Genome Sequencing Center for Infectious Disease"/>
            <person name="Wu L."/>
            <person name="Ma J."/>
        </authorList>
    </citation>
    <scope>NUCLEOTIDE SEQUENCE [LARGE SCALE GENOMIC DNA]</scope>
    <source>
        <strain evidence="3">CGMCC 1.15422</strain>
    </source>
</reference>
<feature type="domain" description="NAD(P)-binding" evidence="1">
    <location>
        <begin position="10"/>
        <end position="138"/>
    </location>
</feature>
<dbReference type="PANTHER" id="PTHR14097:SF7">
    <property type="entry name" value="OXIDOREDUCTASE HTATIP2"/>
    <property type="match status" value="1"/>
</dbReference>
<evidence type="ECO:0000259" key="1">
    <source>
        <dbReference type="Pfam" id="PF13460"/>
    </source>
</evidence>
<dbReference type="PANTHER" id="PTHR14097">
    <property type="entry name" value="OXIDOREDUCTASE HTATIP2"/>
    <property type="match status" value="1"/>
</dbReference>
<dbReference type="EMBL" id="BMIX01000002">
    <property type="protein sequence ID" value="GGG29595.1"/>
    <property type="molecule type" value="Genomic_DNA"/>
</dbReference>
<dbReference type="Gene3D" id="3.40.50.720">
    <property type="entry name" value="NAD(P)-binding Rossmann-like Domain"/>
    <property type="match status" value="1"/>
</dbReference>
<dbReference type="SUPFAM" id="SSF51735">
    <property type="entry name" value="NAD(P)-binding Rossmann-fold domains"/>
    <property type="match status" value="1"/>
</dbReference>
<gene>
    <name evidence="2" type="ORF">GCM10011532_11320</name>
</gene>